<gene>
    <name evidence="2" type="ORF">E0F26_09450</name>
</gene>
<proteinExistence type="predicted"/>
<dbReference type="PANTHER" id="PTHR40265:SF1">
    <property type="entry name" value="GLYOXALASE-LIKE DOMAIN-CONTAINING PROTEIN"/>
    <property type="match status" value="1"/>
</dbReference>
<feature type="domain" description="Glyoxalase-like" evidence="1">
    <location>
        <begin position="3"/>
        <end position="184"/>
    </location>
</feature>
<keyword evidence="3" id="KW-1185">Reference proteome</keyword>
<protein>
    <submittedName>
        <fullName evidence="2">VOC family protein</fullName>
    </submittedName>
</protein>
<evidence type="ECO:0000313" key="2">
    <source>
        <dbReference type="EMBL" id="UZP74945.1"/>
    </source>
</evidence>
<dbReference type="InterPro" id="IPR025870">
    <property type="entry name" value="Glyoxalase-like_dom"/>
</dbReference>
<evidence type="ECO:0000313" key="3">
    <source>
        <dbReference type="Proteomes" id="UP001317963"/>
    </source>
</evidence>
<dbReference type="EMBL" id="CP036501">
    <property type="protein sequence ID" value="UZP74945.1"/>
    <property type="molecule type" value="Genomic_DNA"/>
</dbReference>
<evidence type="ECO:0000259" key="1">
    <source>
        <dbReference type="Pfam" id="PF13468"/>
    </source>
</evidence>
<accession>A0ABY6Q8R7</accession>
<dbReference type="Pfam" id="PF13468">
    <property type="entry name" value="Glyoxalase_3"/>
    <property type="match status" value="1"/>
</dbReference>
<sequence>MLLDHVVLFVDDLEDAVDTFSQHGFTVTPGGVNGPTHNALIAFSNETYIELIALQSRKKRLLLRLLGQLGLLKVLRPKNRNLNTRLLSWFSGSQGFTDICLRVVSLEAFASTPPETLGALTPVTAFKRHRPDGIHVSWRLAGAVDLMQPFFIEDDTPLNYRIPDGPSRHHANGSQGITELITRSELSVRPENAIIRTSVASSRSKFSIGITTTGLAKEIPLGSKYNADIRLIN</sequence>
<reference evidence="2 3" key="1">
    <citation type="submission" date="2019-02" db="EMBL/GenBank/DDBJ databases">
        <title>Halieaceae_genomes.</title>
        <authorList>
            <person name="Li S.-H."/>
        </authorList>
    </citation>
    <scope>NUCLEOTIDE SEQUENCE [LARGE SCALE GENOMIC DNA]</scope>
    <source>
        <strain evidence="2 3">JH123</strain>
    </source>
</reference>
<organism evidence="2 3">
    <name type="scientific">Candidatus Paraluminiphilus aquimaris</name>
    <dbReference type="NCBI Taxonomy" id="2518994"/>
    <lineage>
        <taxon>Bacteria</taxon>
        <taxon>Pseudomonadati</taxon>
        <taxon>Pseudomonadota</taxon>
        <taxon>Gammaproteobacteria</taxon>
        <taxon>Cellvibrionales</taxon>
        <taxon>Halieaceae</taxon>
        <taxon>Candidatus Paraluminiphilus</taxon>
    </lineage>
</organism>
<dbReference type="Proteomes" id="UP001317963">
    <property type="component" value="Chromosome"/>
</dbReference>
<dbReference type="SUPFAM" id="SSF54593">
    <property type="entry name" value="Glyoxalase/Bleomycin resistance protein/Dihydroxybiphenyl dioxygenase"/>
    <property type="match status" value="1"/>
</dbReference>
<name>A0ABY6Q8R7_9GAMM</name>
<dbReference type="RefSeq" id="WP_279241410.1">
    <property type="nucleotide sequence ID" value="NZ_CP036501.1"/>
</dbReference>
<dbReference type="PANTHER" id="PTHR40265">
    <property type="entry name" value="BLL2707 PROTEIN"/>
    <property type="match status" value="1"/>
</dbReference>
<dbReference type="InterPro" id="IPR029068">
    <property type="entry name" value="Glyas_Bleomycin-R_OHBP_Dase"/>
</dbReference>
<dbReference type="Gene3D" id="3.10.180.10">
    <property type="entry name" value="2,3-Dihydroxybiphenyl 1,2-Dioxygenase, domain 1"/>
    <property type="match status" value="1"/>
</dbReference>